<keyword evidence="2" id="KW-1185">Reference proteome</keyword>
<proteinExistence type="predicted"/>
<organism evidence="1 2">
    <name type="scientific">Cuscuta europaea</name>
    <name type="common">European dodder</name>
    <dbReference type="NCBI Taxonomy" id="41803"/>
    <lineage>
        <taxon>Eukaryota</taxon>
        <taxon>Viridiplantae</taxon>
        <taxon>Streptophyta</taxon>
        <taxon>Embryophyta</taxon>
        <taxon>Tracheophyta</taxon>
        <taxon>Spermatophyta</taxon>
        <taxon>Magnoliopsida</taxon>
        <taxon>eudicotyledons</taxon>
        <taxon>Gunneridae</taxon>
        <taxon>Pentapetalae</taxon>
        <taxon>asterids</taxon>
        <taxon>lamiids</taxon>
        <taxon>Solanales</taxon>
        <taxon>Convolvulaceae</taxon>
        <taxon>Cuscuteae</taxon>
        <taxon>Cuscuta</taxon>
        <taxon>Cuscuta subgen. Cuscuta</taxon>
    </lineage>
</organism>
<sequence>MDFDGFLYTKIFHHKSCRILQIPIACPAPLICLTNVHFPVQTYSAITVSPGLDMAIRMSKLRQLGCREIGAMSCFGEDWAMRRGRLYVSDSLWCLIVSGSFTNRFRKQAKLGHTLREGNWAAHFLAAA</sequence>
<comment type="caution">
    <text evidence="1">The sequence shown here is derived from an EMBL/GenBank/DDBJ whole genome shotgun (WGS) entry which is preliminary data.</text>
</comment>
<protein>
    <submittedName>
        <fullName evidence="1">Uncharacterized protein</fullName>
    </submittedName>
</protein>
<evidence type="ECO:0000313" key="1">
    <source>
        <dbReference type="EMBL" id="CAH9102799.1"/>
    </source>
</evidence>
<accession>A0A9P0ZL78</accession>
<dbReference type="AlphaFoldDB" id="A0A9P0ZL78"/>
<name>A0A9P0ZL78_CUSEU</name>
<dbReference type="EMBL" id="CAMAPE010000041">
    <property type="protein sequence ID" value="CAH9102799.1"/>
    <property type="molecule type" value="Genomic_DNA"/>
</dbReference>
<evidence type="ECO:0000313" key="2">
    <source>
        <dbReference type="Proteomes" id="UP001152484"/>
    </source>
</evidence>
<gene>
    <name evidence="1" type="ORF">CEURO_LOCUS15921</name>
</gene>
<reference evidence="1" key="1">
    <citation type="submission" date="2022-07" db="EMBL/GenBank/DDBJ databases">
        <authorList>
            <person name="Macas J."/>
            <person name="Novak P."/>
            <person name="Neumann P."/>
        </authorList>
    </citation>
    <scope>NUCLEOTIDE SEQUENCE</scope>
</reference>
<dbReference type="Proteomes" id="UP001152484">
    <property type="component" value="Unassembled WGS sequence"/>
</dbReference>